<proteinExistence type="predicted"/>
<gene>
    <name evidence="2" type="ORF">GN330_05635</name>
</gene>
<dbReference type="Proteomes" id="UP000463224">
    <property type="component" value="Unassembled WGS sequence"/>
</dbReference>
<accession>A0A844QCL4</accession>
<feature type="coiled-coil region" evidence="1">
    <location>
        <begin position="64"/>
        <end position="127"/>
    </location>
</feature>
<reference evidence="2 3" key="1">
    <citation type="submission" date="2019-12" db="EMBL/GenBank/DDBJ databases">
        <title>Nitratireductor arenosus sp. nov., Isolated from sea sand, Jeju island, South Korea.</title>
        <authorList>
            <person name="Kim W."/>
        </authorList>
    </citation>
    <scope>NUCLEOTIDE SEQUENCE [LARGE SCALE GENOMIC DNA]</scope>
    <source>
        <strain evidence="2 3">CAU 1489</strain>
    </source>
</reference>
<evidence type="ECO:0000256" key="1">
    <source>
        <dbReference type="SAM" id="Coils"/>
    </source>
</evidence>
<dbReference type="EMBL" id="WPHG01000001">
    <property type="protein sequence ID" value="MVA96727.1"/>
    <property type="molecule type" value="Genomic_DNA"/>
</dbReference>
<sequence length="162" mass="17630">MFDTMDGETGVLHMTVGALLFAAALSVTPLAAQGLDSEKAIDTIVGSDVVEEEQQAAAEPERIVKAIENTAQNAREVRRKFNLERIDIVFLPDAAENRAPSEIDGKLKEYAEEIADLRREIEGNAMLYHAIDSRSVMVKDVLAVEFDGQNGATVFAAAKPVR</sequence>
<protein>
    <submittedName>
        <fullName evidence="2">Uncharacterized protein</fullName>
    </submittedName>
</protein>
<dbReference type="AlphaFoldDB" id="A0A844QCL4"/>
<name>A0A844QCL4_9HYPH</name>
<organism evidence="2 3">
    <name type="scientific">Nitratireductor arenosus</name>
    <dbReference type="NCBI Taxonomy" id="2682096"/>
    <lineage>
        <taxon>Bacteria</taxon>
        <taxon>Pseudomonadati</taxon>
        <taxon>Pseudomonadota</taxon>
        <taxon>Alphaproteobacteria</taxon>
        <taxon>Hyphomicrobiales</taxon>
        <taxon>Phyllobacteriaceae</taxon>
        <taxon>Nitratireductor</taxon>
    </lineage>
</organism>
<comment type="caution">
    <text evidence="2">The sequence shown here is derived from an EMBL/GenBank/DDBJ whole genome shotgun (WGS) entry which is preliminary data.</text>
</comment>
<keyword evidence="3" id="KW-1185">Reference proteome</keyword>
<dbReference type="RefSeq" id="WP_156711638.1">
    <property type="nucleotide sequence ID" value="NZ_WPHG01000001.1"/>
</dbReference>
<evidence type="ECO:0000313" key="3">
    <source>
        <dbReference type="Proteomes" id="UP000463224"/>
    </source>
</evidence>
<keyword evidence="1" id="KW-0175">Coiled coil</keyword>
<evidence type="ECO:0000313" key="2">
    <source>
        <dbReference type="EMBL" id="MVA96727.1"/>
    </source>
</evidence>